<keyword evidence="3" id="KW-1185">Reference proteome</keyword>
<dbReference type="RefSeq" id="WP_367722900.1">
    <property type="nucleotide sequence ID" value="NZ_JBFOCH010000002.1"/>
</dbReference>
<comment type="caution">
    <text evidence="2">The sequence shown here is derived from an EMBL/GenBank/DDBJ whole genome shotgun (WGS) entry which is preliminary data.</text>
</comment>
<keyword evidence="1" id="KW-0812">Transmembrane</keyword>
<gene>
    <name evidence="2" type="ORF">ABUE31_07470</name>
</gene>
<feature type="transmembrane region" description="Helical" evidence="1">
    <location>
        <begin position="35"/>
        <end position="53"/>
    </location>
</feature>
<evidence type="ECO:0000256" key="1">
    <source>
        <dbReference type="SAM" id="Phobius"/>
    </source>
</evidence>
<protein>
    <submittedName>
        <fullName evidence="2">Uncharacterized protein</fullName>
    </submittedName>
</protein>
<evidence type="ECO:0000313" key="2">
    <source>
        <dbReference type="EMBL" id="MEW9805816.1"/>
    </source>
</evidence>
<proteinExistence type="predicted"/>
<organism evidence="2 3">
    <name type="scientific">Mesorhizobium marinum</name>
    <dbReference type="NCBI Taxonomy" id="3228790"/>
    <lineage>
        <taxon>Bacteria</taxon>
        <taxon>Pseudomonadati</taxon>
        <taxon>Pseudomonadota</taxon>
        <taxon>Alphaproteobacteria</taxon>
        <taxon>Hyphomicrobiales</taxon>
        <taxon>Phyllobacteriaceae</taxon>
        <taxon>Mesorhizobium</taxon>
    </lineage>
</organism>
<keyword evidence="1" id="KW-1133">Transmembrane helix</keyword>
<accession>A0ABV3QXM3</accession>
<name>A0ABV3QXM3_9HYPH</name>
<dbReference type="EMBL" id="JBFOCI010000002">
    <property type="protein sequence ID" value="MEW9805816.1"/>
    <property type="molecule type" value="Genomic_DNA"/>
</dbReference>
<reference evidence="2 3" key="1">
    <citation type="submission" date="2024-06" db="EMBL/GenBank/DDBJ databases">
        <authorList>
            <person name="Tuo L."/>
        </authorList>
    </citation>
    <scope>NUCLEOTIDE SEQUENCE [LARGE SCALE GENOMIC DNA]</scope>
    <source>
        <strain evidence="2 3">ZMM04-5</strain>
    </source>
</reference>
<evidence type="ECO:0000313" key="3">
    <source>
        <dbReference type="Proteomes" id="UP001556196"/>
    </source>
</evidence>
<keyword evidence="1" id="KW-0472">Membrane</keyword>
<sequence length="76" mass="8157">MDVLHHAAWQCAALWRRRRERARPEPPAPSPTASGFGRLLAAALVIASVVFMLERAADRALSIAAATPSSHAGEIE</sequence>
<dbReference type="Proteomes" id="UP001556196">
    <property type="component" value="Unassembled WGS sequence"/>
</dbReference>